<evidence type="ECO:0000256" key="8">
    <source>
        <dbReference type="ARBA" id="ARBA00048302"/>
    </source>
</evidence>
<dbReference type="Pfam" id="PF12241">
    <property type="entry name" value="Enoyl_reductase"/>
    <property type="match status" value="1"/>
</dbReference>
<dbReference type="NCBIfam" id="NF010177">
    <property type="entry name" value="PRK13656.1"/>
    <property type="match status" value="1"/>
</dbReference>
<comment type="catalytic activity">
    <reaction evidence="8">
        <text>a 2,3-saturated acyl-CoA + NAD(+) = a (2E)-enoyl-CoA + NADH + H(+)</text>
        <dbReference type="Rhea" id="RHEA:18177"/>
        <dbReference type="ChEBI" id="CHEBI:15378"/>
        <dbReference type="ChEBI" id="CHEBI:57540"/>
        <dbReference type="ChEBI" id="CHEBI:57945"/>
        <dbReference type="ChEBI" id="CHEBI:58856"/>
        <dbReference type="ChEBI" id="CHEBI:65111"/>
        <dbReference type="EC" id="1.3.1.44"/>
    </reaction>
</comment>
<feature type="active site" description="Proton donor" evidence="11">
    <location>
        <position position="234"/>
    </location>
</feature>
<dbReference type="Pfam" id="PF07055">
    <property type="entry name" value="Eno-Rase_FAD_bd"/>
    <property type="match status" value="1"/>
</dbReference>
<keyword evidence="3 11" id="KW-0276">Fatty acid metabolism</keyword>
<feature type="binding site" evidence="11">
    <location>
        <begin position="138"/>
        <end position="139"/>
    </location>
    <ligand>
        <name>NAD(+)</name>
        <dbReference type="ChEBI" id="CHEBI:57540"/>
    </ligand>
</feature>
<dbReference type="Gene3D" id="3.40.50.720">
    <property type="entry name" value="NAD(P)-binding Rossmann-like Domain"/>
    <property type="match status" value="1"/>
</dbReference>
<dbReference type="OrthoDB" id="9802260at2"/>
<comment type="function">
    <text evidence="11">Involved in the final reduction of the elongation cycle of fatty acid synthesis (FAS II). Catalyzes the reduction of a carbon-carbon double bond in an enoyl moiety that is covalently linked to an acyl carrier protein (ACP).</text>
</comment>
<feature type="binding site" evidence="11">
    <location>
        <position position="224"/>
    </location>
    <ligand>
        <name>substrate</name>
    </ligand>
</feature>
<feature type="binding site" evidence="11">
    <location>
        <begin position="73"/>
        <end position="74"/>
    </location>
    <ligand>
        <name>NAD(+)</name>
        <dbReference type="ChEBI" id="CHEBI:57540"/>
    </ligand>
</feature>
<comment type="catalytic activity">
    <reaction evidence="9 11">
        <text>a 2,3-saturated acyl-[ACP] + NAD(+) = a (2E)-enoyl-[ACP] + NADH + H(+)</text>
        <dbReference type="Rhea" id="RHEA:10240"/>
        <dbReference type="Rhea" id="RHEA-COMP:9925"/>
        <dbReference type="Rhea" id="RHEA-COMP:9926"/>
        <dbReference type="ChEBI" id="CHEBI:15378"/>
        <dbReference type="ChEBI" id="CHEBI:57540"/>
        <dbReference type="ChEBI" id="CHEBI:57945"/>
        <dbReference type="ChEBI" id="CHEBI:78784"/>
        <dbReference type="ChEBI" id="CHEBI:78785"/>
        <dbReference type="EC" id="1.3.1.9"/>
    </reaction>
</comment>
<dbReference type="RefSeq" id="WP_135526367.1">
    <property type="nucleotide sequence ID" value="NZ_SRLH01000004.1"/>
</dbReference>
<evidence type="ECO:0000259" key="13">
    <source>
        <dbReference type="Pfam" id="PF12241"/>
    </source>
</evidence>
<feature type="domain" description="Enoyl reductase FAD binding" evidence="12">
    <location>
        <begin position="323"/>
        <end position="385"/>
    </location>
</feature>
<comment type="similarity">
    <text evidence="10 11">Belongs to the TER reductase family.</text>
</comment>
<evidence type="ECO:0000256" key="4">
    <source>
        <dbReference type="ARBA" id="ARBA00023002"/>
    </source>
</evidence>
<dbReference type="Pfam" id="PF12242">
    <property type="entry name" value="Eno-Rase_NADH_b"/>
    <property type="match status" value="1"/>
</dbReference>
<feature type="binding site" evidence="11">
    <location>
        <begin position="47"/>
        <end position="52"/>
    </location>
    <ligand>
        <name>NAD(+)</name>
        <dbReference type="ChEBI" id="CHEBI:57540"/>
    </ligand>
</feature>
<comment type="subunit">
    <text evidence="1 11">Monomer.</text>
</comment>
<evidence type="ECO:0000259" key="12">
    <source>
        <dbReference type="Pfam" id="PF07055"/>
    </source>
</evidence>
<evidence type="ECO:0000259" key="14">
    <source>
        <dbReference type="Pfam" id="PF12242"/>
    </source>
</evidence>
<feature type="binding site" evidence="11">
    <location>
        <begin position="272"/>
        <end position="274"/>
    </location>
    <ligand>
        <name>NAD(+)</name>
        <dbReference type="ChEBI" id="CHEBI:57540"/>
    </ligand>
</feature>
<dbReference type="InterPro" id="IPR010758">
    <property type="entry name" value="Trans-2-enoyl-CoA_reductase"/>
</dbReference>
<proteinExistence type="inferred from homology"/>
<dbReference type="GO" id="GO:0006633">
    <property type="term" value="P:fatty acid biosynthetic process"/>
    <property type="evidence" value="ECO:0007669"/>
    <property type="project" value="UniProtKB-UniRule"/>
</dbReference>
<dbReference type="NCBIfam" id="NF043048">
    <property type="entry name" value="EnoyACPredFabV"/>
    <property type="match status" value="1"/>
</dbReference>
<protein>
    <recommendedName>
        <fullName evidence="11">Enoyl-[acyl-carrier-protein] reductase [NADH]</fullName>
        <shortName evidence="11">ENR</shortName>
        <ecNumber evidence="11">1.3.1.9</ecNumber>
    </recommendedName>
</protein>
<evidence type="ECO:0000256" key="7">
    <source>
        <dbReference type="ARBA" id="ARBA00023160"/>
    </source>
</evidence>
<keyword evidence="5 11" id="KW-0520">NAD</keyword>
<dbReference type="Proteomes" id="UP000297407">
    <property type="component" value="Unassembled WGS sequence"/>
</dbReference>
<keyword evidence="7 11" id="KW-0275">Fatty acid biosynthesis</keyword>
<dbReference type="PANTHER" id="PTHR37480">
    <property type="entry name" value="ENOYL-[ACYL-CARRIER-PROTEIN] REDUCTASE [NADH]"/>
    <property type="match status" value="1"/>
</dbReference>
<dbReference type="EMBL" id="SRLH01000004">
    <property type="protein sequence ID" value="TGD58197.1"/>
    <property type="molecule type" value="Genomic_DNA"/>
</dbReference>
<dbReference type="HAMAP" id="MF_01838">
    <property type="entry name" value="FabV_reductase"/>
    <property type="match status" value="1"/>
</dbReference>
<dbReference type="GO" id="GO:0051287">
    <property type="term" value="F:NAD binding"/>
    <property type="evidence" value="ECO:0007669"/>
    <property type="project" value="UniProtKB-UniRule"/>
</dbReference>
<dbReference type="GO" id="GO:0050343">
    <property type="term" value="F:trans-2-enoyl-CoA reductase (NADH) activity"/>
    <property type="evidence" value="ECO:0007669"/>
    <property type="project" value="UniProtKB-EC"/>
</dbReference>
<evidence type="ECO:0000256" key="9">
    <source>
        <dbReference type="ARBA" id="ARBA00048572"/>
    </source>
</evidence>
<dbReference type="EC" id="1.3.1.9" evidence="11"/>
<evidence type="ECO:0000256" key="2">
    <source>
        <dbReference type="ARBA" id="ARBA00022516"/>
    </source>
</evidence>
<organism evidence="15 16">
    <name type="scientific">Flavobacterium humi</name>
    <dbReference type="NCBI Taxonomy" id="2562683"/>
    <lineage>
        <taxon>Bacteria</taxon>
        <taxon>Pseudomonadati</taxon>
        <taxon>Bacteroidota</taxon>
        <taxon>Flavobacteriia</taxon>
        <taxon>Flavobacteriales</taxon>
        <taxon>Flavobacteriaceae</taxon>
        <taxon>Flavobacterium</taxon>
    </lineage>
</organism>
<sequence>MIIEPRMRGFICLTAHPKGCEQNVKNQIEYVKSKGKIDGAKKVLVIGASTGFGLASRITSAFGSDAATIGVFFEKPPVEGKTASPGWYNSAAFENEAKKAGLYAKSINGDAFSNEVKQQTIDMIKADLGQVDLVIYSLASPVRMHPVTGVLHRSSLKPIGGTFTNKTVDFHTGVVSQISIEPANQEDIDNTVVVMGGEDWTMWMDALKNAGVLANGATTVAYSYIGPEVTEPVYRKGTIGRAKDHLEATAFSITDSLASINGKAYVSVNKALVTQASSAIPVIPLYISLLYKTMKAEGIHEGCIEQMQRLYSQRLFNGSEVPTDDKGRIRIDDWEMRTDIQDKIAKLWQDATTENLSEIGDLPGYKQDFLNLFGFGFEGVDYNADTNEMVNVPSIS</sequence>
<evidence type="ECO:0000313" key="15">
    <source>
        <dbReference type="EMBL" id="TGD58197.1"/>
    </source>
</evidence>
<keyword evidence="2 11" id="KW-0444">Lipid biosynthesis</keyword>
<feature type="binding site" evidence="11">
    <location>
        <position position="243"/>
    </location>
    <ligand>
        <name>NAD(+)</name>
        <dbReference type="ChEBI" id="CHEBI:57540"/>
    </ligand>
</feature>
<evidence type="ECO:0000256" key="10">
    <source>
        <dbReference type="ARBA" id="ARBA00060887"/>
    </source>
</evidence>
<dbReference type="FunFam" id="3.40.50.720:FF:000221">
    <property type="entry name" value="Enoyl-[acyl-carrier-protein] reductase [NADH]"/>
    <property type="match status" value="1"/>
</dbReference>
<feature type="domain" description="Trans-2-enoyl-CoA reductase-like NAD(P)H binding" evidence="14">
    <location>
        <begin position="2"/>
        <end position="78"/>
    </location>
</feature>
<evidence type="ECO:0000256" key="6">
    <source>
        <dbReference type="ARBA" id="ARBA00023098"/>
    </source>
</evidence>
<evidence type="ECO:0000256" key="1">
    <source>
        <dbReference type="ARBA" id="ARBA00011245"/>
    </source>
</evidence>
<dbReference type="UniPathway" id="UPA00094"/>
<keyword evidence="4 11" id="KW-0560">Oxidoreductase</keyword>
<comment type="caution">
    <text evidence="15">The sequence shown here is derived from an EMBL/GenBank/DDBJ whole genome shotgun (WGS) entry which is preliminary data.</text>
</comment>
<dbReference type="InterPro" id="IPR050048">
    <property type="entry name" value="FabV-like_NADH_b"/>
</dbReference>
<gene>
    <name evidence="11" type="primary">fabV</name>
    <name evidence="15" type="ORF">E4635_09325</name>
</gene>
<dbReference type="InterPro" id="IPR024910">
    <property type="entry name" value="Enoyl-CoA_Rdtase_cat_dom"/>
</dbReference>
<evidence type="ECO:0000256" key="5">
    <source>
        <dbReference type="ARBA" id="ARBA00023027"/>
    </source>
</evidence>
<dbReference type="AlphaFoldDB" id="A0A4Z0L741"/>
<dbReference type="InterPro" id="IPR024906">
    <property type="entry name" value="Eno_Rdtase_FAD-bd_dom"/>
</dbReference>
<feature type="site" description="Plays an important role in discriminating NADH against NADPH" evidence="11">
    <location>
        <position position="74"/>
    </location>
</feature>
<accession>A0A4Z0L741</accession>
<evidence type="ECO:0000256" key="11">
    <source>
        <dbReference type="HAMAP-Rule" id="MF_01838"/>
    </source>
</evidence>
<keyword evidence="16" id="KW-1185">Reference proteome</keyword>
<dbReference type="PANTHER" id="PTHR37480:SF1">
    <property type="entry name" value="ENOYL-[ACYL-CARRIER-PROTEIN] REDUCTASE [NADH]"/>
    <property type="match status" value="1"/>
</dbReference>
<keyword evidence="6 11" id="KW-0443">Lipid metabolism</keyword>
<feature type="domain" description="Trans-2-enoyl-CoA reductase catalytic" evidence="13">
    <location>
        <begin position="81"/>
        <end position="316"/>
    </location>
</feature>
<name>A0A4Z0L741_9FLAO</name>
<reference evidence="15 16" key="1">
    <citation type="submission" date="2019-04" db="EMBL/GenBank/DDBJ databases">
        <title>Flavobacterium sp. strain DS2-A Genome sequencing and assembly.</title>
        <authorList>
            <person name="Kim I."/>
        </authorList>
    </citation>
    <scope>NUCLEOTIDE SEQUENCE [LARGE SCALE GENOMIC DNA]</scope>
    <source>
        <strain evidence="15 16">DS2-A</strain>
    </source>
</reference>
<feature type="binding site" evidence="11">
    <location>
        <begin position="110"/>
        <end position="111"/>
    </location>
    <ligand>
        <name>NAD(+)</name>
        <dbReference type="ChEBI" id="CHEBI:57540"/>
    </ligand>
</feature>
<evidence type="ECO:0000256" key="3">
    <source>
        <dbReference type="ARBA" id="ARBA00022832"/>
    </source>
</evidence>
<evidence type="ECO:0000313" key="16">
    <source>
        <dbReference type="Proteomes" id="UP000297407"/>
    </source>
</evidence>
<dbReference type="GO" id="GO:0004318">
    <property type="term" value="F:enoyl-[acyl-carrier-protein] reductase (NADH) activity"/>
    <property type="evidence" value="ECO:0007669"/>
    <property type="project" value="UniProtKB-UniRule"/>
</dbReference>
<comment type="pathway">
    <text evidence="11">Lipid metabolism; fatty acid biosynthesis.</text>
</comment>